<comment type="similarity">
    <text evidence="1">Belongs to the YciI family.</text>
</comment>
<dbReference type="PANTHER" id="PTHR37828">
    <property type="entry name" value="GSR2449 PROTEIN"/>
    <property type="match status" value="1"/>
</dbReference>
<dbReference type="InterPro" id="IPR011008">
    <property type="entry name" value="Dimeric_a/b-barrel"/>
</dbReference>
<accession>A0A074TPS6</accession>
<dbReference type="Pfam" id="PF03795">
    <property type="entry name" value="YCII"/>
    <property type="match status" value="1"/>
</dbReference>
<evidence type="ECO:0000313" key="4">
    <source>
        <dbReference type="Proteomes" id="UP000027725"/>
    </source>
</evidence>
<dbReference type="STRING" id="1185766.SAMN05216224_103266"/>
<dbReference type="Gene3D" id="3.30.70.1060">
    <property type="entry name" value="Dimeric alpha+beta barrel"/>
    <property type="match status" value="1"/>
</dbReference>
<keyword evidence="4" id="KW-1185">Reference proteome</keyword>
<sequence>MALLSEGQHLFVAELSYLAPMEEVDALIGPHRAFLKDQYAAGHFLASGAKVPRDGGVIIAIGTDIEEIEALFRLDPFYTSGVAQYRVIEFNPTMVADGLR</sequence>
<dbReference type="eggNOG" id="COG2350">
    <property type="taxonomic scope" value="Bacteria"/>
</dbReference>
<feature type="domain" description="YCII-related" evidence="2">
    <location>
        <begin position="15"/>
        <end position="91"/>
    </location>
</feature>
<dbReference type="SUPFAM" id="SSF54909">
    <property type="entry name" value="Dimeric alpha+beta barrel"/>
    <property type="match status" value="1"/>
</dbReference>
<proteinExistence type="inferred from homology"/>
<name>A0A074TPS6_9RHOB</name>
<evidence type="ECO:0000313" key="3">
    <source>
        <dbReference type="EMBL" id="KEP71003.1"/>
    </source>
</evidence>
<dbReference type="InterPro" id="IPR005545">
    <property type="entry name" value="YCII"/>
</dbReference>
<dbReference type="PANTHER" id="PTHR37828:SF1">
    <property type="entry name" value="YCII-RELATED DOMAIN-CONTAINING PROTEIN"/>
    <property type="match status" value="1"/>
</dbReference>
<dbReference type="Proteomes" id="UP000027725">
    <property type="component" value="Unassembled WGS sequence"/>
</dbReference>
<comment type="caution">
    <text evidence="3">The sequence shown here is derived from an EMBL/GenBank/DDBJ whole genome shotgun (WGS) entry which is preliminary data.</text>
</comment>
<dbReference type="RefSeq" id="WP_038062372.1">
    <property type="nucleotide sequence ID" value="NZ_FOVB01000003.1"/>
</dbReference>
<organism evidence="3 4">
    <name type="scientific">Thioclava dalianensis</name>
    <dbReference type="NCBI Taxonomy" id="1185766"/>
    <lineage>
        <taxon>Bacteria</taxon>
        <taxon>Pseudomonadati</taxon>
        <taxon>Pseudomonadota</taxon>
        <taxon>Alphaproteobacteria</taxon>
        <taxon>Rhodobacterales</taxon>
        <taxon>Paracoccaceae</taxon>
        <taxon>Thioclava</taxon>
    </lineage>
</organism>
<reference evidence="3 4" key="1">
    <citation type="submission" date="2014-03" db="EMBL/GenBank/DDBJ databases">
        <title>The draft genome sequence of Thioclava dalianensis DLFJ1-1.</title>
        <authorList>
            <person name="Lai Q."/>
            <person name="Shao Z."/>
        </authorList>
    </citation>
    <scope>NUCLEOTIDE SEQUENCE [LARGE SCALE GENOMIC DNA]</scope>
    <source>
        <strain evidence="3 4">DLFJ1-1</strain>
    </source>
</reference>
<dbReference type="EMBL" id="JHEH01000003">
    <property type="protein sequence ID" value="KEP71003.1"/>
    <property type="molecule type" value="Genomic_DNA"/>
</dbReference>
<evidence type="ECO:0000256" key="1">
    <source>
        <dbReference type="ARBA" id="ARBA00007689"/>
    </source>
</evidence>
<dbReference type="AlphaFoldDB" id="A0A074TPS6"/>
<gene>
    <name evidence="3" type="ORF">DL1_10140</name>
</gene>
<protein>
    <recommendedName>
        <fullName evidence="2">YCII-related domain-containing protein</fullName>
    </recommendedName>
</protein>
<evidence type="ECO:0000259" key="2">
    <source>
        <dbReference type="Pfam" id="PF03795"/>
    </source>
</evidence>
<dbReference type="OrthoDB" id="9814407at2"/>